<dbReference type="InterPro" id="IPR036291">
    <property type="entry name" value="NAD(P)-bd_dom_sf"/>
</dbReference>
<keyword evidence="6" id="KW-1185">Reference proteome</keyword>
<dbReference type="PANTHER" id="PTHR43490:SF99">
    <property type="entry name" value="SHORT-CHAIN DEHYDROGENASE_REDUCTASE"/>
    <property type="match status" value="1"/>
</dbReference>
<evidence type="ECO:0000256" key="2">
    <source>
        <dbReference type="ARBA" id="ARBA00022857"/>
    </source>
</evidence>
<dbReference type="STRING" id="421072.SAMN04488097_0940"/>
<dbReference type="Pfam" id="PF00106">
    <property type="entry name" value="adh_short"/>
    <property type="match status" value="1"/>
</dbReference>
<comment type="similarity">
    <text evidence="1 4">Belongs to the short-chain dehydrogenases/reductases (SDR) family.</text>
</comment>
<dbReference type="OrthoDB" id="5786478at2"/>
<reference evidence="5 6" key="1">
    <citation type="submission" date="2014-07" db="EMBL/GenBank/DDBJ databases">
        <title>Epilithonimonas lactis LMG 22401 Genome.</title>
        <authorList>
            <person name="Pipes S.E."/>
            <person name="Stropko S.J."/>
        </authorList>
    </citation>
    <scope>NUCLEOTIDE SEQUENCE [LARGE SCALE GENOMIC DNA]</scope>
    <source>
        <strain evidence="5 6">LMG 24401</strain>
    </source>
</reference>
<evidence type="ECO:0000256" key="3">
    <source>
        <dbReference type="ARBA" id="ARBA00023002"/>
    </source>
</evidence>
<dbReference type="GO" id="GO:0016491">
    <property type="term" value="F:oxidoreductase activity"/>
    <property type="evidence" value="ECO:0007669"/>
    <property type="project" value="UniProtKB-KW"/>
</dbReference>
<name>A0A085BGB6_9FLAO</name>
<proteinExistence type="inferred from homology"/>
<dbReference type="Gene3D" id="3.40.50.720">
    <property type="entry name" value="NAD(P)-binding Rossmann-like Domain"/>
    <property type="match status" value="1"/>
</dbReference>
<dbReference type="SUPFAM" id="SSF51735">
    <property type="entry name" value="NAD(P)-binding Rossmann-fold domains"/>
    <property type="match status" value="1"/>
</dbReference>
<dbReference type="InterPro" id="IPR002347">
    <property type="entry name" value="SDR_fam"/>
</dbReference>
<dbReference type="PANTHER" id="PTHR43490">
    <property type="entry name" value="(+)-NEOMENTHOL DEHYDROGENASE"/>
    <property type="match status" value="1"/>
</dbReference>
<dbReference type="EMBL" id="JPLY01000004">
    <property type="protein sequence ID" value="KFC21511.1"/>
    <property type="molecule type" value="Genomic_DNA"/>
</dbReference>
<dbReference type="RefSeq" id="WP_034977687.1">
    <property type="nucleotide sequence ID" value="NZ_FOFI01000001.1"/>
</dbReference>
<evidence type="ECO:0000313" key="5">
    <source>
        <dbReference type="EMBL" id="KFC21511.1"/>
    </source>
</evidence>
<dbReference type="GO" id="GO:0016020">
    <property type="term" value="C:membrane"/>
    <property type="evidence" value="ECO:0007669"/>
    <property type="project" value="TreeGrafter"/>
</dbReference>
<dbReference type="AlphaFoldDB" id="A0A085BGB6"/>
<gene>
    <name evidence="5" type="ORF">IO89_15175</name>
</gene>
<sequence length="246" mass="26705">MKSALITGANKGIGLATAKELLQNEYFVYIGCRDIQKGEVAVNDLLANGFGNIKAIELDVTNSKSILSAKNIIEKEQGKLDVLINNAGISGGFPQSALTATLEQFYSVFATNLFGVVSVTQIFVELLKKAEQPRIVNVSTAMASITIASNPESPTNEFKTSVYQSSKAALNMYTVNLAYELRDSSKFKINMVCPGYTQTDFTGHQGTSTPEQAGKRIAKYAMIDEKGPTGKFISEEYFPEPASCPW</sequence>
<organism evidence="5 6">
    <name type="scientific">Epilithonimonas lactis</name>
    <dbReference type="NCBI Taxonomy" id="421072"/>
    <lineage>
        <taxon>Bacteria</taxon>
        <taxon>Pseudomonadati</taxon>
        <taxon>Bacteroidota</taxon>
        <taxon>Flavobacteriia</taxon>
        <taxon>Flavobacteriales</taxon>
        <taxon>Weeksellaceae</taxon>
        <taxon>Chryseobacterium group</taxon>
        <taxon>Epilithonimonas</taxon>
    </lineage>
</organism>
<evidence type="ECO:0000256" key="1">
    <source>
        <dbReference type="ARBA" id="ARBA00006484"/>
    </source>
</evidence>
<evidence type="ECO:0000313" key="6">
    <source>
        <dbReference type="Proteomes" id="UP000028623"/>
    </source>
</evidence>
<accession>A0A085BGB6</accession>
<dbReference type="eggNOG" id="COG1028">
    <property type="taxonomic scope" value="Bacteria"/>
</dbReference>
<dbReference type="PRINTS" id="PR00080">
    <property type="entry name" value="SDRFAMILY"/>
</dbReference>
<keyword evidence="3" id="KW-0560">Oxidoreductase</keyword>
<protein>
    <submittedName>
        <fullName evidence="5">Short-chain dehydrogenase</fullName>
    </submittedName>
</protein>
<keyword evidence="2" id="KW-0521">NADP</keyword>
<evidence type="ECO:0000256" key="4">
    <source>
        <dbReference type="RuleBase" id="RU000363"/>
    </source>
</evidence>
<dbReference type="PRINTS" id="PR00081">
    <property type="entry name" value="GDHRDH"/>
</dbReference>
<dbReference type="Proteomes" id="UP000028623">
    <property type="component" value="Unassembled WGS sequence"/>
</dbReference>
<comment type="caution">
    <text evidence="5">The sequence shown here is derived from an EMBL/GenBank/DDBJ whole genome shotgun (WGS) entry which is preliminary data.</text>
</comment>